<proteinExistence type="predicted"/>
<dbReference type="AlphaFoldDB" id="A0A0K9XIJ3"/>
<accession>A0A0K9XIJ3</accession>
<evidence type="ECO:0000256" key="1">
    <source>
        <dbReference type="SAM" id="SignalP"/>
    </source>
</evidence>
<keyword evidence="1" id="KW-0732">Signal</keyword>
<evidence type="ECO:0008006" key="4">
    <source>
        <dbReference type="Google" id="ProtNLM"/>
    </source>
</evidence>
<dbReference type="STRING" id="1678637.AC230_06595"/>
<dbReference type="PROSITE" id="PS51257">
    <property type="entry name" value="PROKAR_LIPOPROTEIN"/>
    <property type="match status" value="1"/>
</dbReference>
<reference evidence="3" key="1">
    <citation type="submission" date="2015-07" db="EMBL/GenBank/DDBJ databases">
        <title>Draft genome sequence of Streptomyces sp. CMAA 1322, a bacterium isolated from Caatinga biome, from dry forest semiarid of Brazil.</title>
        <authorList>
            <person name="Santos S.N."/>
            <person name="Gacesa R."/>
            <person name="Taketani R.G."/>
            <person name="Long P.F."/>
            <person name="Melo I.S."/>
        </authorList>
    </citation>
    <scope>NUCLEOTIDE SEQUENCE [LARGE SCALE GENOMIC DNA]</scope>
    <source>
        <strain evidence="3">CMAA 1322</strain>
    </source>
</reference>
<evidence type="ECO:0000313" key="3">
    <source>
        <dbReference type="Proteomes" id="UP000037288"/>
    </source>
</evidence>
<feature type="chain" id="PRO_5005532539" description="Secreted protein" evidence="1">
    <location>
        <begin position="28"/>
        <end position="130"/>
    </location>
</feature>
<comment type="caution">
    <text evidence="2">The sequence shown here is derived from an EMBL/GenBank/DDBJ whole genome shotgun (WGS) entry which is preliminary data.</text>
</comment>
<protein>
    <recommendedName>
        <fullName evidence="4">Secreted protein</fullName>
    </recommendedName>
</protein>
<evidence type="ECO:0000313" key="2">
    <source>
        <dbReference type="EMBL" id="KNB53133.1"/>
    </source>
</evidence>
<sequence>MRRVAVGLGALAMAGSALTLTSGTASAAAGGGCAGETWKQACVRQDGGSVKFEVHGRFANADPNCRIELVALDDTTGWVDRHFNGSCAQFDGYWNLTNPSSGHAYKSEIRVYWRGGDQPYDYVQSPVLRW</sequence>
<dbReference type="Proteomes" id="UP000037288">
    <property type="component" value="Unassembled WGS sequence"/>
</dbReference>
<name>A0A0K9XIJ3_9ACTN</name>
<organism evidence="2 3">
    <name type="scientific">Streptomyces caatingaensis</name>
    <dbReference type="NCBI Taxonomy" id="1678637"/>
    <lineage>
        <taxon>Bacteria</taxon>
        <taxon>Bacillati</taxon>
        <taxon>Actinomycetota</taxon>
        <taxon>Actinomycetes</taxon>
        <taxon>Kitasatosporales</taxon>
        <taxon>Streptomycetaceae</taxon>
        <taxon>Streptomyces</taxon>
    </lineage>
</organism>
<dbReference type="EMBL" id="LFXA01000003">
    <property type="protein sequence ID" value="KNB53133.1"/>
    <property type="molecule type" value="Genomic_DNA"/>
</dbReference>
<feature type="signal peptide" evidence="1">
    <location>
        <begin position="1"/>
        <end position="27"/>
    </location>
</feature>
<keyword evidence="3" id="KW-1185">Reference proteome</keyword>
<dbReference type="PATRIC" id="fig|1678637.3.peg.1434"/>
<gene>
    <name evidence="2" type="ORF">AC230_06595</name>
</gene>